<reference evidence="2 3" key="1">
    <citation type="submission" date="2015-10" db="EMBL/GenBank/DDBJ databases">
        <title>Full genome of DAOMC 229536 Phialocephala scopiformis, a fungal endophyte of spruce producing the potent anti-insectan compound rugulosin.</title>
        <authorList>
            <consortium name="DOE Joint Genome Institute"/>
            <person name="Walker A.K."/>
            <person name="Frasz S.L."/>
            <person name="Seifert K.A."/>
            <person name="Miller J.D."/>
            <person name="Mondo S.J."/>
            <person name="Labutti K."/>
            <person name="Lipzen A."/>
            <person name="Dockter R."/>
            <person name="Kennedy M."/>
            <person name="Grigoriev I.V."/>
            <person name="Spatafora J.W."/>
        </authorList>
    </citation>
    <scope>NUCLEOTIDE SEQUENCE [LARGE SCALE GENOMIC DNA]</scope>
    <source>
        <strain evidence="2 3">CBS 120377</strain>
    </source>
</reference>
<name>A0A194XUS5_MOLSC</name>
<dbReference type="RefSeq" id="XP_018078144.1">
    <property type="nucleotide sequence ID" value="XM_018221030.1"/>
</dbReference>
<dbReference type="STRING" id="149040.A0A194XUS5"/>
<dbReference type="Proteomes" id="UP000070700">
    <property type="component" value="Unassembled WGS sequence"/>
</dbReference>
<dbReference type="AlphaFoldDB" id="A0A194XUS5"/>
<dbReference type="PROSITE" id="PS50181">
    <property type="entry name" value="FBOX"/>
    <property type="match status" value="1"/>
</dbReference>
<feature type="domain" description="F-box" evidence="1">
    <location>
        <begin position="42"/>
        <end position="88"/>
    </location>
</feature>
<dbReference type="KEGG" id="psco:LY89DRAFT_744254"/>
<dbReference type="InParanoid" id="A0A194XUS5"/>
<evidence type="ECO:0000259" key="1">
    <source>
        <dbReference type="PROSITE" id="PS50181"/>
    </source>
</evidence>
<evidence type="ECO:0000313" key="3">
    <source>
        <dbReference type="Proteomes" id="UP000070700"/>
    </source>
</evidence>
<gene>
    <name evidence="2" type="ORF">LY89DRAFT_744254</name>
</gene>
<sequence>MAISTLLSLLQRRKKDTIPVTEPQALNSILEFTDSTPEDRKTTPLFDFPPEVLDAIISKLDVASAICLAFCNKKLSEYLTLQRIYAECRRGPARERAKFLALLTENEPDIGVCWECGTVYDWHTLRKTGDPERLRARELFRKNMFRDVQHTHCSVSHFIFSIVSVYRVAFDDVFLAMKRYRLGDPDMATEHFRHLEVGHHDLFGFTVVTSADTKVIKNELLHRCQTWIGTNPKGFDYSGDYMNVLFKILLSTLCGHNGSSRRGMTVSQHADSLVKEVRDEVFLTMLAPPDEGKKADWQFDWRKPGDCAFCHTEYLFEWTRQGASDGMILGITVWRNLGDGRTIDENKWRLRERGVGAAPQKADIADHYEDPEGKDHRRLGQANLKLLRSHTYGGLFGKGSGPKDRKYLESWYNSPENDPLTYSYIRGVERFGKLG</sequence>
<dbReference type="EMBL" id="KQ947404">
    <property type="protein sequence ID" value="KUJ23789.1"/>
    <property type="molecule type" value="Genomic_DNA"/>
</dbReference>
<dbReference type="InterPro" id="IPR001810">
    <property type="entry name" value="F-box_dom"/>
</dbReference>
<protein>
    <recommendedName>
        <fullName evidence="1">F-box domain-containing protein</fullName>
    </recommendedName>
</protein>
<dbReference type="GeneID" id="28830756"/>
<evidence type="ECO:0000313" key="2">
    <source>
        <dbReference type="EMBL" id="KUJ23789.1"/>
    </source>
</evidence>
<organism evidence="2 3">
    <name type="scientific">Mollisia scopiformis</name>
    <name type="common">Conifer needle endophyte fungus</name>
    <name type="synonym">Phialocephala scopiformis</name>
    <dbReference type="NCBI Taxonomy" id="149040"/>
    <lineage>
        <taxon>Eukaryota</taxon>
        <taxon>Fungi</taxon>
        <taxon>Dikarya</taxon>
        <taxon>Ascomycota</taxon>
        <taxon>Pezizomycotina</taxon>
        <taxon>Leotiomycetes</taxon>
        <taxon>Helotiales</taxon>
        <taxon>Mollisiaceae</taxon>
        <taxon>Mollisia</taxon>
    </lineage>
</organism>
<accession>A0A194XUS5</accession>
<proteinExistence type="predicted"/>
<keyword evidence="3" id="KW-1185">Reference proteome</keyword>